<dbReference type="EMBL" id="LR130759">
    <property type="protein sequence ID" value="VDM88303.1"/>
    <property type="molecule type" value="Genomic_DNA"/>
</dbReference>
<evidence type="ECO:0000256" key="2">
    <source>
        <dbReference type="ARBA" id="ARBA00001974"/>
    </source>
</evidence>
<organism evidence="14 15">
    <name type="scientific">Mycobacterium basiliense</name>
    <dbReference type="NCBI Taxonomy" id="2094119"/>
    <lineage>
        <taxon>Bacteria</taxon>
        <taxon>Bacillati</taxon>
        <taxon>Actinomycetota</taxon>
        <taxon>Actinomycetes</taxon>
        <taxon>Mycobacteriales</taxon>
        <taxon>Mycobacteriaceae</taxon>
        <taxon>Mycobacterium</taxon>
    </lineage>
</organism>
<comment type="cofactor">
    <cofactor evidence="2 12">
        <name>FAD</name>
        <dbReference type="ChEBI" id="CHEBI:57692"/>
    </cofactor>
</comment>
<evidence type="ECO:0000313" key="14">
    <source>
        <dbReference type="EMBL" id="VDM88303.1"/>
    </source>
</evidence>
<dbReference type="PANTHER" id="PTHR42923">
    <property type="entry name" value="PROTOPORPHYRINOGEN OXIDASE"/>
    <property type="match status" value="1"/>
</dbReference>
<evidence type="ECO:0000256" key="12">
    <source>
        <dbReference type="RuleBase" id="RU364052"/>
    </source>
</evidence>
<dbReference type="NCBIfam" id="TIGR00562">
    <property type="entry name" value="proto_IX_ox"/>
    <property type="match status" value="1"/>
</dbReference>
<evidence type="ECO:0000256" key="7">
    <source>
        <dbReference type="ARBA" id="ARBA00019046"/>
    </source>
</evidence>
<dbReference type="RefSeq" id="WP_158016296.1">
    <property type="nucleotide sequence ID" value="NZ_CBCSKE010000023.1"/>
</dbReference>
<evidence type="ECO:0000256" key="10">
    <source>
        <dbReference type="ARBA" id="ARBA00023002"/>
    </source>
</evidence>
<keyword evidence="12" id="KW-0963">Cytoplasm</keyword>
<comment type="pathway">
    <text evidence="4 12">Porphyrin-containing compound metabolism; protoheme biosynthesis.</text>
</comment>
<gene>
    <name evidence="14" type="primary">hemY</name>
    <name evidence="14" type="ORF">MB901379_01860</name>
</gene>
<evidence type="ECO:0000256" key="8">
    <source>
        <dbReference type="ARBA" id="ARBA00022630"/>
    </source>
</evidence>
<dbReference type="UniPathway" id="UPA00252"/>
<dbReference type="OrthoDB" id="4496419at2"/>
<comment type="function">
    <text evidence="3 12">Involved in coproporphyrin-dependent heme b biosynthesis. Catalyzes the oxidation of coproporphyrinogen III to coproporphyrin III.</text>
</comment>
<dbReference type="GO" id="GO:0005737">
    <property type="term" value="C:cytoplasm"/>
    <property type="evidence" value="ECO:0007669"/>
    <property type="project" value="UniProtKB-SubCell"/>
</dbReference>
<dbReference type="Proteomes" id="UP000269998">
    <property type="component" value="Chromosome"/>
</dbReference>
<sequence length="458" mass="47556">MTTRSYCVVGGGISGLTAAYRLRMALGADAAITLFEPGDRLGGILRTERVGGQAMDLGAEAFVRRRPEVPALLAELGLAERQLATTGVRPLLYSQQRLHSLPTGTVVGIPSSARALTGLVDDATVARIEAEAVRPLRWQPGSDPAVAELVAERFGEQTVARSVDPLLAGVYAGSAATIGLRAAAPSVAAALDRGAATLTDAVHQGLPPAAAGPVFGAIEGGYQVLVDELVARARPRWVPAAVTKLEPGWVLHDDTGARWDADAVILAIPAPRLARLAHDAAPRACAAVRRIRSASAAVVALAVPADTPFPQCSGVLVASGESLHAKAITLSSRKWGQPGPESNVQLLRLSFGRFGDDLAERASDDELVTWALDDLATVFGLTVCPVDSRVQRWIEAMPQYGPGHADLVTQLRANLPPSLAVAGSYLDGIGVPACVAAAGRAATEVLEALEGPATQVAR</sequence>
<evidence type="ECO:0000256" key="1">
    <source>
        <dbReference type="ARBA" id="ARBA00001755"/>
    </source>
</evidence>
<evidence type="ECO:0000313" key="15">
    <source>
        <dbReference type="Proteomes" id="UP000269998"/>
    </source>
</evidence>
<dbReference type="InterPro" id="IPR036188">
    <property type="entry name" value="FAD/NAD-bd_sf"/>
</dbReference>
<evidence type="ECO:0000256" key="5">
    <source>
        <dbReference type="ARBA" id="ARBA00008310"/>
    </source>
</evidence>
<evidence type="ECO:0000256" key="9">
    <source>
        <dbReference type="ARBA" id="ARBA00022827"/>
    </source>
</evidence>
<name>A0A3S4CAU1_9MYCO</name>
<accession>A0A3S4CAU1</accession>
<evidence type="ECO:0000256" key="11">
    <source>
        <dbReference type="ARBA" id="ARBA00023133"/>
    </source>
</evidence>
<keyword evidence="10 12" id="KW-0560">Oxidoreductase</keyword>
<evidence type="ECO:0000256" key="4">
    <source>
        <dbReference type="ARBA" id="ARBA00004744"/>
    </source>
</evidence>
<dbReference type="NCBIfam" id="NF008841">
    <property type="entry name" value="PRK11883.1-1"/>
    <property type="match status" value="1"/>
</dbReference>
<comment type="subcellular location">
    <subcellularLocation>
        <location evidence="12">Cytoplasm</location>
    </subcellularLocation>
</comment>
<comment type="similarity">
    <text evidence="5 12">Belongs to the protoporphyrinogen/coproporphyrinogen oxidase family. Coproporphyrinogen III oxidase subfamily.</text>
</comment>
<feature type="domain" description="Amine oxidase" evidence="13">
    <location>
        <begin position="13"/>
        <end position="446"/>
    </location>
</feature>
<dbReference type="SUPFAM" id="SSF51905">
    <property type="entry name" value="FAD/NAD(P)-binding domain"/>
    <property type="match status" value="1"/>
</dbReference>
<keyword evidence="15" id="KW-1185">Reference proteome</keyword>
<reference evidence="15" key="1">
    <citation type="submission" date="2018-02" db="EMBL/GenBank/DDBJ databases">
        <authorList>
            <person name="Seth-Smith MB H."/>
            <person name="Seth-Smith H."/>
        </authorList>
    </citation>
    <scope>NUCLEOTIDE SEQUENCE [LARGE SCALE GENOMIC DNA]</scope>
</reference>
<proteinExistence type="inferred from homology"/>
<protein>
    <recommendedName>
        <fullName evidence="7 12">Coproporphyrinogen III oxidase</fullName>
        <ecNumber evidence="6 12">1.3.3.15</ecNumber>
    </recommendedName>
</protein>
<keyword evidence="11 12" id="KW-0350">Heme biosynthesis</keyword>
<evidence type="ECO:0000256" key="3">
    <source>
        <dbReference type="ARBA" id="ARBA00002185"/>
    </source>
</evidence>
<dbReference type="InterPro" id="IPR002937">
    <property type="entry name" value="Amino_oxidase"/>
</dbReference>
<dbReference type="EC" id="1.3.3.15" evidence="6 12"/>
<dbReference type="InterPro" id="IPR050464">
    <property type="entry name" value="Zeta_carotene_desat/Oxidored"/>
</dbReference>
<dbReference type="PANTHER" id="PTHR42923:SF3">
    <property type="entry name" value="PROTOPORPHYRINOGEN OXIDASE"/>
    <property type="match status" value="1"/>
</dbReference>
<dbReference type="AlphaFoldDB" id="A0A3S4CAU1"/>
<dbReference type="GO" id="GO:0004729">
    <property type="term" value="F:oxygen-dependent protoporphyrinogen oxidase activity"/>
    <property type="evidence" value="ECO:0007669"/>
    <property type="project" value="UniProtKB-UniRule"/>
</dbReference>
<dbReference type="Gene3D" id="3.50.50.60">
    <property type="entry name" value="FAD/NAD(P)-binding domain"/>
    <property type="match status" value="1"/>
</dbReference>
<evidence type="ECO:0000259" key="13">
    <source>
        <dbReference type="Pfam" id="PF01593"/>
    </source>
</evidence>
<keyword evidence="8 12" id="KW-0285">Flavoprotein</keyword>
<dbReference type="GO" id="GO:0006783">
    <property type="term" value="P:heme biosynthetic process"/>
    <property type="evidence" value="ECO:0007669"/>
    <property type="project" value="UniProtKB-UniRule"/>
</dbReference>
<comment type="catalytic activity">
    <reaction evidence="1">
        <text>coproporphyrinogen III + 3 O2 = coproporphyrin III + 3 H2O2</text>
        <dbReference type="Rhea" id="RHEA:43436"/>
        <dbReference type="ChEBI" id="CHEBI:15379"/>
        <dbReference type="ChEBI" id="CHEBI:16240"/>
        <dbReference type="ChEBI" id="CHEBI:57309"/>
        <dbReference type="ChEBI" id="CHEBI:131725"/>
        <dbReference type="EC" id="1.3.3.15"/>
    </reaction>
    <physiologicalReaction direction="left-to-right" evidence="1">
        <dbReference type="Rhea" id="RHEA:43437"/>
    </physiologicalReaction>
</comment>
<dbReference type="Pfam" id="PF01593">
    <property type="entry name" value="Amino_oxidase"/>
    <property type="match status" value="1"/>
</dbReference>
<dbReference type="SUPFAM" id="SSF54373">
    <property type="entry name" value="FAD-linked reductases, C-terminal domain"/>
    <property type="match status" value="1"/>
</dbReference>
<evidence type="ECO:0000256" key="6">
    <source>
        <dbReference type="ARBA" id="ARBA00012402"/>
    </source>
</evidence>
<dbReference type="InterPro" id="IPR004572">
    <property type="entry name" value="Protoporphyrinogen_oxidase"/>
</dbReference>
<keyword evidence="9 12" id="KW-0274">FAD</keyword>
<dbReference type="KEGG" id="mbai:MB901379_01860"/>
<dbReference type="Gene3D" id="3.90.660.20">
    <property type="entry name" value="Protoporphyrinogen oxidase, mitochondrial, domain 2"/>
    <property type="match status" value="1"/>
</dbReference>
<dbReference type="Gene3D" id="1.10.3110.10">
    <property type="entry name" value="protoporphyrinogen ix oxidase, domain 3"/>
    <property type="match status" value="1"/>
</dbReference>